<evidence type="ECO:0000313" key="1">
    <source>
        <dbReference type="EMBL" id="NXU21554.1"/>
    </source>
</evidence>
<dbReference type="GO" id="GO:1904158">
    <property type="term" value="P:axonemal central apparatus assembly"/>
    <property type="evidence" value="ECO:0007669"/>
    <property type="project" value="TreeGrafter"/>
</dbReference>
<dbReference type="GO" id="GO:0003341">
    <property type="term" value="P:cilium movement"/>
    <property type="evidence" value="ECO:0007669"/>
    <property type="project" value="TreeGrafter"/>
</dbReference>
<dbReference type="GO" id="GO:0005930">
    <property type="term" value="C:axoneme"/>
    <property type="evidence" value="ECO:0007669"/>
    <property type="project" value="TreeGrafter"/>
</dbReference>
<evidence type="ECO:0000313" key="2">
    <source>
        <dbReference type="Proteomes" id="UP000570592"/>
    </source>
</evidence>
<dbReference type="EMBL" id="VZTX01050786">
    <property type="protein sequence ID" value="NXU21554.1"/>
    <property type="molecule type" value="Genomic_DNA"/>
</dbReference>
<comment type="caution">
    <text evidence="1">The sequence shown here is derived from an EMBL/GenBank/DDBJ whole genome shotgun (WGS) entry which is preliminary data.</text>
</comment>
<feature type="non-terminal residue" evidence="1">
    <location>
        <position position="1"/>
    </location>
</feature>
<keyword evidence="2" id="KW-1185">Reference proteome</keyword>
<reference evidence="1 2" key="1">
    <citation type="submission" date="2019-09" db="EMBL/GenBank/DDBJ databases">
        <title>Bird 10,000 Genomes (B10K) Project - Family phase.</title>
        <authorList>
            <person name="Zhang G."/>
        </authorList>
    </citation>
    <scope>NUCLEOTIDE SEQUENCE [LARGE SCALE GENOMIC DNA]</scope>
    <source>
        <strain evidence="1">B10K-DU-029-51</strain>
    </source>
</reference>
<feature type="non-terminal residue" evidence="1">
    <location>
        <position position="229"/>
    </location>
</feature>
<proteinExistence type="predicted"/>
<organism evidence="1 2">
    <name type="scientific">Pardalotus punctatus</name>
    <name type="common">spotted pardalote</name>
    <dbReference type="NCBI Taxonomy" id="254575"/>
    <lineage>
        <taxon>Eukaryota</taxon>
        <taxon>Metazoa</taxon>
        <taxon>Chordata</taxon>
        <taxon>Craniata</taxon>
        <taxon>Vertebrata</taxon>
        <taxon>Euteleostomi</taxon>
        <taxon>Archelosauria</taxon>
        <taxon>Archosauria</taxon>
        <taxon>Dinosauria</taxon>
        <taxon>Saurischia</taxon>
        <taxon>Theropoda</taxon>
        <taxon>Coelurosauria</taxon>
        <taxon>Aves</taxon>
        <taxon>Neognathae</taxon>
        <taxon>Neoaves</taxon>
        <taxon>Telluraves</taxon>
        <taxon>Australaves</taxon>
        <taxon>Passeriformes</taxon>
        <taxon>Meliphagoidea</taxon>
        <taxon>Pardalotidae</taxon>
        <taxon>Pardalotus</taxon>
    </lineage>
</organism>
<name>A0A7L3IWP8_9PASS</name>
<protein>
    <submittedName>
        <fullName evidence="1">HYDIN protein</fullName>
    </submittedName>
</protein>
<sequence length="229" mass="26150">LHLEDEYGVFFLKGRRSTLQNFHAAIEEEYSKSETPKKSFLFLRSGQSTAFDVIFKPTLAQHLQGRIRVLLGDTCSDKTEIELVGEGHSDRVSLDGLEEDEKERNAESSLKKDIIDAVRVNHLQFGVCPVGKHCQRTFTMTSHYTTEVMRFEWETDAPFEISPKVGHLRPGCAKVITVTLKSDVPAVFRRHLAKCKVDSIKYKVPKRKVPDWDDGMQIATWVDTTRKKP</sequence>
<dbReference type="PANTHER" id="PTHR23053:SF0">
    <property type="entry name" value="HYDROCEPHALUS-INDUCING PROTEIN HOMOLOG"/>
    <property type="match status" value="1"/>
</dbReference>
<dbReference type="InterPro" id="IPR033305">
    <property type="entry name" value="Hydin-like"/>
</dbReference>
<dbReference type="Proteomes" id="UP000570592">
    <property type="component" value="Unassembled WGS sequence"/>
</dbReference>
<dbReference type="AlphaFoldDB" id="A0A7L3IWP8"/>
<accession>A0A7L3IWP8</accession>
<dbReference type="PANTHER" id="PTHR23053">
    <property type="entry name" value="DLEC1 DELETED IN LUNG AND ESOPHAGEAL CANCER 1"/>
    <property type="match status" value="1"/>
</dbReference>
<dbReference type="Gene3D" id="2.60.40.10">
    <property type="entry name" value="Immunoglobulins"/>
    <property type="match status" value="1"/>
</dbReference>
<gene>
    <name evidence="1" type="primary">Hydin_0</name>
    <name evidence="1" type="ORF">PARPUN_R15124</name>
</gene>
<dbReference type="InterPro" id="IPR013783">
    <property type="entry name" value="Ig-like_fold"/>
</dbReference>